<reference evidence="2 3" key="1">
    <citation type="submission" date="2021-01" db="EMBL/GenBank/DDBJ databases">
        <title>Draft genome sequence of Micromonospora sp. strain STR1s_6.</title>
        <authorList>
            <person name="Karlyshev A."/>
            <person name="Jawad R."/>
        </authorList>
    </citation>
    <scope>NUCLEOTIDE SEQUENCE [LARGE SCALE GENOMIC DNA]</scope>
    <source>
        <strain evidence="2 3">STR1S-6</strain>
    </source>
</reference>
<feature type="domain" description="Lantibiotic dehydratase N-terminal" evidence="1">
    <location>
        <begin position="156"/>
        <end position="459"/>
    </location>
</feature>
<name>A0ABS1YC63_9ACTN</name>
<evidence type="ECO:0000313" key="2">
    <source>
        <dbReference type="EMBL" id="MBM0274986.1"/>
    </source>
</evidence>
<comment type="caution">
    <text evidence="2">The sequence shown here is derived from an EMBL/GenBank/DDBJ whole genome shotgun (WGS) entry which is preliminary data.</text>
</comment>
<dbReference type="Proteomes" id="UP000622245">
    <property type="component" value="Unassembled WGS sequence"/>
</dbReference>
<feature type="domain" description="Lantibiotic dehydratase N-terminal" evidence="1">
    <location>
        <begin position="563"/>
        <end position="828"/>
    </location>
</feature>
<dbReference type="Pfam" id="PF04738">
    <property type="entry name" value="Lant_dehydr_N"/>
    <property type="match status" value="2"/>
</dbReference>
<organism evidence="2 3">
    <name type="scientific">Micromonospora tarensis</name>
    <dbReference type="NCBI Taxonomy" id="2806100"/>
    <lineage>
        <taxon>Bacteria</taxon>
        <taxon>Bacillati</taxon>
        <taxon>Actinomycetota</taxon>
        <taxon>Actinomycetes</taxon>
        <taxon>Micromonosporales</taxon>
        <taxon>Micromonosporaceae</taxon>
        <taxon>Micromonospora</taxon>
    </lineage>
</organism>
<dbReference type="InterPro" id="IPR006827">
    <property type="entry name" value="Lant_deHydtase_N"/>
</dbReference>
<accession>A0ABS1YC63</accession>
<sequence>MTVTAPDRRGQRPEFATPDSFLARIGGLPLDTTERLAFPRTAAWANRLVDIEAELLATGERIADLLAAAVAAQPADSALRTPLINLRREVFNNRRPRDPSAATAVLAAGAPEVSAEYRDWLDSRHRFDDELAAGDALFALEWPVRRSALRDVAGEPALRHGLLLSSRTLDRQLPRYLEAGDAPLNKRARRVERSLLEYVYRAATKTSPFSTFTTVCEGSFDDGSGAALRLVREHAGEQHHVRLNVATLGRLANAVIARADIRSELPVRLVTGLRSGAQRLSYLRREARASRTGGAMELSRVHESLFHLPTSELMRDLTGLLGNGRTRPLRQVVDALVGLAPGTRSPTDVERYLDHLLRLGLLVAPALRVDIHHPDPLAGFRSALRDLDQPWAHLLADRLDAVDHHLSAYPAAGLHRRRDLLDAVGTELVRAHADLDQPDVTLPATLLYEDVVLPARVTADRRSWGRLTADLSVVAGVLPVFDVQLSRRLVTKGYFRARYGAGGHTDDLLTFAHEYLDDFFDHFVSSQLRRRPFDRENRYVPQANTFQLPEIDALDDAREAAGRLVNAAYAALPPDATELVLDDEFFTELRERVPATLGPVEAHGFFLQLARTTDGPLGVVNKAFTGPALMLSRFARWLGGDDGDLLARGLSAAQPHGVVFAELKGGHEDTNLNLHPAATPYELVCPGDISSRPADEQIAIDDLVLYDDPTQDRLVLRSRRLGVEVVPVYLGFLLPMALPEIQQVLMTFSPTGMAPIDLWAGTTVPLPDRGIVGYPRIRYRDVVLQRRMWKAHPDCLPTSAADAPGSQTMLAWARWRRRHGLPRRVFVTPDALGGAAGSAPSFGTHKPLYIDFDSYFSLNLLTAVARAAENRLVFTEMLPDHCQQWLTDRDGAHVSELVLAFNATPREAR</sequence>
<evidence type="ECO:0000259" key="1">
    <source>
        <dbReference type="Pfam" id="PF04738"/>
    </source>
</evidence>
<evidence type="ECO:0000313" key="3">
    <source>
        <dbReference type="Proteomes" id="UP000622245"/>
    </source>
</evidence>
<proteinExistence type="predicted"/>
<dbReference type="EMBL" id="JAEVHL010000015">
    <property type="protein sequence ID" value="MBM0274986.1"/>
    <property type="molecule type" value="Genomic_DNA"/>
</dbReference>
<dbReference type="RefSeq" id="WP_203147393.1">
    <property type="nucleotide sequence ID" value="NZ_JAEVHL010000015.1"/>
</dbReference>
<gene>
    <name evidence="2" type="ORF">JM949_05715</name>
</gene>
<protein>
    <submittedName>
        <fullName evidence="2">Lantibiotic dehydratase</fullName>
    </submittedName>
</protein>
<keyword evidence="3" id="KW-1185">Reference proteome</keyword>